<dbReference type="AlphaFoldDB" id="A0A371GAR2"/>
<dbReference type="InterPro" id="IPR000477">
    <property type="entry name" value="RT_dom"/>
</dbReference>
<dbReference type="InterPro" id="IPR053134">
    <property type="entry name" value="RNA-dir_DNA_polymerase"/>
</dbReference>
<dbReference type="Gene3D" id="3.30.70.270">
    <property type="match status" value="1"/>
</dbReference>
<gene>
    <name evidence="3" type="primary">pol</name>
    <name evidence="3" type="ORF">CR513_30840</name>
</gene>
<dbReference type="Pfam" id="PF00078">
    <property type="entry name" value="RVT_1"/>
    <property type="match status" value="1"/>
</dbReference>
<sequence length="156" mass="18209">MTFKITFELYEWLVIPFGLTNVLSTFMRLMNHVLRSLIGKCVVVYFEDILIYSTCLHDHLLHVKNVLEFLRKETLYANLEKCVFCTNEVTFLNFVVGFHGVKVDEEKVKEEIQERAFQALKESLTQAPIRALHNFAKSFELECDVSWVDIAAMLLQ</sequence>
<dbReference type="OrthoDB" id="1928132at2759"/>
<accession>A0A371GAR2</accession>
<dbReference type="Proteomes" id="UP000257109">
    <property type="component" value="Unassembled WGS sequence"/>
</dbReference>
<dbReference type="InterPro" id="IPR041577">
    <property type="entry name" value="RT_RNaseH_2"/>
</dbReference>
<feature type="domain" description="Reverse transcriptase/retrotransposon-derived protein RNase H-like" evidence="2">
    <location>
        <begin position="113"/>
        <end position="156"/>
    </location>
</feature>
<dbReference type="PANTHER" id="PTHR24559">
    <property type="entry name" value="TRANSPOSON TY3-I GAG-POL POLYPROTEIN"/>
    <property type="match status" value="1"/>
</dbReference>
<protein>
    <submittedName>
        <fullName evidence="3">Retrovirus-related Pol polyprotein from transposon 17.6</fullName>
    </submittedName>
</protein>
<keyword evidence="4" id="KW-1185">Reference proteome</keyword>
<reference evidence="3" key="1">
    <citation type="submission" date="2018-05" db="EMBL/GenBank/DDBJ databases">
        <title>Draft genome of Mucuna pruriens seed.</title>
        <authorList>
            <person name="Nnadi N.E."/>
            <person name="Vos R."/>
            <person name="Hasami M.H."/>
            <person name="Devisetty U.K."/>
            <person name="Aguiy J.C."/>
        </authorList>
    </citation>
    <scope>NUCLEOTIDE SEQUENCE [LARGE SCALE GENOMIC DNA]</scope>
    <source>
        <strain evidence="3">JCA_2017</strain>
    </source>
</reference>
<evidence type="ECO:0000259" key="1">
    <source>
        <dbReference type="Pfam" id="PF00078"/>
    </source>
</evidence>
<dbReference type="Pfam" id="PF17919">
    <property type="entry name" value="RT_RNaseH_2"/>
    <property type="match status" value="1"/>
</dbReference>
<dbReference type="SUPFAM" id="SSF56672">
    <property type="entry name" value="DNA/RNA polymerases"/>
    <property type="match status" value="1"/>
</dbReference>
<dbReference type="InterPro" id="IPR043502">
    <property type="entry name" value="DNA/RNA_pol_sf"/>
</dbReference>
<name>A0A371GAR2_MUCPR</name>
<feature type="domain" description="Reverse transcriptase" evidence="1">
    <location>
        <begin position="7"/>
        <end position="94"/>
    </location>
</feature>
<feature type="non-terminal residue" evidence="3">
    <location>
        <position position="1"/>
    </location>
</feature>
<evidence type="ECO:0000313" key="4">
    <source>
        <dbReference type="Proteomes" id="UP000257109"/>
    </source>
</evidence>
<evidence type="ECO:0000313" key="3">
    <source>
        <dbReference type="EMBL" id="RDX87644.1"/>
    </source>
</evidence>
<dbReference type="InterPro" id="IPR043128">
    <property type="entry name" value="Rev_trsase/Diguanyl_cyclase"/>
</dbReference>
<dbReference type="CDD" id="cd01647">
    <property type="entry name" value="RT_LTR"/>
    <property type="match status" value="1"/>
</dbReference>
<proteinExistence type="predicted"/>
<dbReference type="Gene3D" id="3.10.10.10">
    <property type="entry name" value="HIV Type 1 Reverse Transcriptase, subunit A, domain 1"/>
    <property type="match status" value="1"/>
</dbReference>
<organism evidence="3 4">
    <name type="scientific">Mucuna pruriens</name>
    <name type="common">Velvet bean</name>
    <name type="synonym">Dolichos pruriens</name>
    <dbReference type="NCBI Taxonomy" id="157652"/>
    <lineage>
        <taxon>Eukaryota</taxon>
        <taxon>Viridiplantae</taxon>
        <taxon>Streptophyta</taxon>
        <taxon>Embryophyta</taxon>
        <taxon>Tracheophyta</taxon>
        <taxon>Spermatophyta</taxon>
        <taxon>Magnoliopsida</taxon>
        <taxon>eudicotyledons</taxon>
        <taxon>Gunneridae</taxon>
        <taxon>Pentapetalae</taxon>
        <taxon>rosids</taxon>
        <taxon>fabids</taxon>
        <taxon>Fabales</taxon>
        <taxon>Fabaceae</taxon>
        <taxon>Papilionoideae</taxon>
        <taxon>50 kb inversion clade</taxon>
        <taxon>NPAAA clade</taxon>
        <taxon>indigoferoid/millettioid clade</taxon>
        <taxon>Phaseoleae</taxon>
        <taxon>Mucuna</taxon>
    </lineage>
</organism>
<comment type="caution">
    <text evidence="3">The sequence shown here is derived from an EMBL/GenBank/DDBJ whole genome shotgun (WGS) entry which is preliminary data.</text>
</comment>
<evidence type="ECO:0000259" key="2">
    <source>
        <dbReference type="Pfam" id="PF17919"/>
    </source>
</evidence>
<dbReference type="EMBL" id="QJKJ01006163">
    <property type="protein sequence ID" value="RDX87644.1"/>
    <property type="molecule type" value="Genomic_DNA"/>
</dbReference>
<dbReference type="PANTHER" id="PTHR24559:SF437">
    <property type="entry name" value="RNA-DIRECTED DNA POLYMERASE HOMOLOG"/>
    <property type="match status" value="1"/>
</dbReference>